<dbReference type="InterPro" id="IPR018929">
    <property type="entry name" value="DUF2510"/>
</dbReference>
<keyword evidence="4" id="KW-0614">Plasmid</keyword>
<dbReference type="Proteomes" id="UP000028488">
    <property type="component" value="Plasmid pPDG1"/>
</dbReference>
<accession>A0A076EX42</accession>
<keyword evidence="2" id="KW-0472">Membrane</keyword>
<organism evidence="4 5">
    <name type="scientific">Rhodococcus opacus</name>
    <name type="common">Nocardia opaca</name>
    <dbReference type="NCBI Taxonomy" id="37919"/>
    <lineage>
        <taxon>Bacteria</taxon>
        <taxon>Bacillati</taxon>
        <taxon>Actinomycetota</taxon>
        <taxon>Actinomycetes</taxon>
        <taxon>Mycobacteriales</taxon>
        <taxon>Nocardiaceae</taxon>
        <taxon>Rhodococcus</taxon>
    </lineage>
</organism>
<keyword evidence="2" id="KW-0812">Transmembrane</keyword>
<evidence type="ECO:0000313" key="4">
    <source>
        <dbReference type="EMBL" id="AII10371.1"/>
    </source>
</evidence>
<evidence type="ECO:0000256" key="1">
    <source>
        <dbReference type="SAM" id="MobiDB-lite"/>
    </source>
</evidence>
<dbReference type="Pfam" id="PF10708">
    <property type="entry name" value="DUF2510"/>
    <property type="match status" value="1"/>
</dbReference>
<keyword evidence="2" id="KW-1133">Transmembrane helix</keyword>
<name>A0A076EX42_RHOOP</name>
<dbReference type="RefSeq" id="WP_128642467.1">
    <property type="nucleotide sequence ID" value="NZ_CP008948.1"/>
</dbReference>
<protein>
    <recommendedName>
        <fullName evidence="3">DUF2510 domain-containing protein</fullName>
    </recommendedName>
</protein>
<dbReference type="EMBL" id="CP008948">
    <property type="protein sequence ID" value="AII10371.1"/>
    <property type="molecule type" value="Genomic_DNA"/>
</dbReference>
<reference evidence="4 5" key="1">
    <citation type="submission" date="2014-07" db="EMBL/GenBank/DDBJ databases">
        <title>Genome Sequence of Rhodococcus opacus Strain R7, a Biodegrader of Mono- and Polycyclic Aromatic Hydrocarbons.</title>
        <authorList>
            <person name="Di Gennaro P."/>
            <person name="Zampolli J."/>
            <person name="Presti I."/>
            <person name="Cappelletti M."/>
            <person name="D'Ursi P."/>
            <person name="Orro A."/>
            <person name="Mezzelani A."/>
            <person name="Milanesi L."/>
        </authorList>
    </citation>
    <scope>NUCLEOTIDE SEQUENCE [LARGE SCALE GENOMIC DNA]</scope>
    <source>
        <strain evidence="4 5">R7</strain>
        <plasmid evidence="4">pPDG1</plasmid>
    </source>
</reference>
<evidence type="ECO:0000259" key="3">
    <source>
        <dbReference type="Pfam" id="PF10708"/>
    </source>
</evidence>
<feature type="region of interest" description="Disordered" evidence="1">
    <location>
        <begin position="35"/>
        <end position="54"/>
    </location>
</feature>
<proteinExistence type="predicted"/>
<evidence type="ECO:0000313" key="5">
    <source>
        <dbReference type="Proteomes" id="UP000028488"/>
    </source>
</evidence>
<sequence length="180" mass="19370">MPDSVSPGWYPNPSGEPNSVRYWDGRTWTETRQLDAPAAQVAPTDTSASATPPKRNRKAMWIAAGALVVVAVIVGFTVFGNSTEDDAIDRCTSAVADRMKSPSTAEFSDVTAHETDSLKTIDEDYAQLDRYSNYSTLSRWVVTGDVDASNSFGATVRSEFNCSAIVGDGTIAGVEISYIE</sequence>
<gene>
    <name evidence="4" type="ORF">EP51_39350</name>
</gene>
<feature type="transmembrane region" description="Helical" evidence="2">
    <location>
        <begin position="59"/>
        <end position="80"/>
    </location>
</feature>
<feature type="domain" description="DUF2510" evidence="3">
    <location>
        <begin position="7"/>
        <end position="39"/>
    </location>
</feature>
<evidence type="ECO:0000256" key="2">
    <source>
        <dbReference type="SAM" id="Phobius"/>
    </source>
</evidence>
<dbReference type="AlphaFoldDB" id="A0A076EX42"/>
<geneLocation type="plasmid" evidence="4 5">
    <name>pPDG1</name>
</geneLocation>